<keyword evidence="3" id="KW-0186">Copper</keyword>
<evidence type="ECO:0000259" key="6">
    <source>
        <dbReference type="Pfam" id="PF07731"/>
    </source>
</evidence>
<dbReference type="InterPro" id="IPR008972">
    <property type="entry name" value="Cupredoxin"/>
</dbReference>
<dbReference type="PROSITE" id="PS00080">
    <property type="entry name" value="MULTICOPPER_OXIDASE2"/>
    <property type="match status" value="1"/>
</dbReference>
<dbReference type="InterPro" id="IPR011706">
    <property type="entry name" value="Cu-oxidase_C"/>
</dbReference>
<evidence type="ECO:0000313" key="9">
    <source>
        <dbReference type="Proteomes" id="UP000190888"/>
    </source>
</evidence>
<dbReference type="CDD" id="cd13874">
    <property type="entry name" value="CuRO_2_CopA"/>
    <property type="match status" value="1"/>
</dbReference>
<gene>
    <name evidence="8" type="ORF">SAMN04488132_103330</name>
</gene>
<dbReference type="SUPFAM" id="SSF49503">
    <property type="entry name" value="Cupredoxins"/>
    <property type="match status" value="3"/>
</dbReference>
<dbReference type="Proteomes" id="UP000190888">
    <property type="component" value="Unassembled WGS sequence"/>
</dbReference>
<evidence type="ECO:0000256" key="2">
    <source>
        <dbReference type="ARBA" id="ARBA00023002"/>
    </source>
</evidence>
<dbReference type="EMBL" id="FUWH01000003">
    <property type="protein sequence ID" value="SJZ65056.1"/>
    <property type="molecule type" value="Genomic_DNA"/>
</dbReference>
<keyword evidence="2" id="KW-0560">Oxidoreductase</keyword>
<dbReference type="PANTHER" id="PTHR11709">
    <property type="entry name" value="MULTI-COPPER OXIDASE"/>
    <property type="match status" value="1"/>
</dbReference>
<evidence type="ECO:0000313" key="8">
    <source>
        <dbReference type="EMBL" id="SJZ65056.1"/>
    </source>
</evidence>
<protein>
    <submittedName>
        <fullName evidence="8">Copper-resistance protein, CopA family</fullName>
    </submittedName>
</protein>
<evidence type="ECO:0000259" key="5">
    <source>
        <dbReference type="Pfam" id="PF00394"/>
    </source>
</evidence>
<dbReference type="InterPro" id="IPR011707">
    <property type="entry name" value="Cu-oxidase-like_N"/>
</dbReference>
<feature type="chain" id="PRO_5012865904" evidence="4">
    <location>
        <begin position="25"/>
        <end position="720"/>
    </location>
</feature>
<name>A0A1T4MDX2_9BACT</name>
<keyword evidence="4" id="KW-0732">Signal</keyword>
<dbReference type="InterPro" id="IPR045087">
    <property type="entry name" value="Cu-oxidase_fam"/>
</dbReference>
<feature type="signal peptide" evidence="4">
    <location>
        <begin position="1"/>
        <end position="24"/>
    </location>
</feature>
<feature type="domain" description="Plastocyanin-like" evidence="7">
    <location>
        <begin position="34"/>
        <end position="146"/>
    </location>
</feature>
<evidence type="ECO:0000256" key="4">
    <source>
        <dbReference type="SAM" id="SignalP"/>
    </source>
</evidence>
<evidence type="ECO:0000256" key="3">
    <source>
        <dbReference type="ARBA" id="ARBA00023008"/>
    </source>
</evidence>
<dbReference type="Pfam" id="PF07731">
    <property type="entry name" value="Cu-oxidase_2"/>
    <property type="match status" value="1"/>
</dbReference>
<dbReference type="GO" id="GO:0016491">
    <property type="term" value="F:oxidoreductase activity"/>
    <property type="evidence" value="ECO:0007669"/>
    <property type="project" value="UniProtKB-KW"/>
</dbReference>
<dbReference type="RefSeq" id="WP_078830807.1">
    <property type="nucleotide sequence ID" value="NZ_FUWH01000003.1"/>
</dbReference>
<dbReference type="InterPro" id="IPR033138">
    <property type="entry name" value="Cu_oxidase_CS"/>
</dbReference>
<accession>A0A1T4MDX2</accession>
<dbReference type="InterPro" id="IPR034282">
    <property type="entry name" value="CuRO_2_CopA"/>
</dbReference>
<keyword evidence="1" id="KW-0479">Metal-binding</keyword>
<dbReference type="CDD" id="cd13896">
    <property type="entry name" value="CuRO_3_CopA"/>
    <property type="match status" value="1"/>
</dbReference>
<keyword evidence="9" id="KW-1185">Reference proteome</keyword>
<dbReference type="GO" id="GO:0005507">
    <property type="term" value="F:copper ion binding"/>
    <property type="evidence" value="ECO:0007669"/>
    <property type="project" value="InterPro"/>
</dbReference>
<dbReference type="InterPro" id="IPR034279">
    <property type="entry name" value="CuRO_3_CopA"/>
</dbReference>
<organism evidence="8 9">
    <name type="scientific">Sediminibacterium ginsengisoli</name>
    <dbReference type="NCBI Taxonomy" id="413434"/>
    <lineage>
        <taxon>Bacteria</taxon>
        <taxon>Pseudomonadati</taxon>
        <taxon>Bacteroidota</taxon>
        <taxon>Chitinophagia</taxon>
        <taxon>Chitinophagales</taxon>
        <taxon>Chitinophagaceae</taxon>
        <taxon>Sediminibacterium</taxon>
    </lineage>
</organism>
<proteinExistence type="predicted"/>
<evidence type="ECO:0000259" key="7">
    <source>
        <dbReference type="Pfam" id="PF07732"/>
    </source>
</evidence>
<feature type="domain" description="Plastocyanin-like" evidence="6">
    <location>
        <begin position="408"/>
        <end position="523"/>
    </location>
</feature>
<dbReference type="STRING" id="413434.SAMN04488132_103330"/>
<dbReference type="PANTHER" id="PTHR11709:SF394">
    <property type="entry name" value="FI03373P-RELATED"/>
    <property type="match status" value="1"/>
</dbReference>
<dbReference type="Pfam" id="PF07732">
    <property type="entry name" value="Cu-oxidase_3"/>
    <property type="match status" value="1"/>
</dbReference>
<dbReference type="Gene3D" id="2.60.40.420">
    <property type="entry name" value="Cupredoxins - blue copper proteins"/>
    <property type="match status" value="3"/>
</dbReference>
<dbReference type="InterPro" id="IPR002355">
    <property type="entry name" value="Cu_oxidase_Cu_BS"/>
</dbReference>
<dbReference type="PROSITE" id="PS00079">
    <property type="entry name" value="MULTICOPPER_OXIDASE1"/>
    <property type="match status" value="2"/>
</dbReference>
<dbReference type="AlphaFoldDB" id="A0A1T4MDX2"/>
<dbReference type="OrthoDB" id="9757546at2"/>
<dbReference type="InterPro" id="IPR001117">
    <property type="entry name" value="Cu-oxidase_2nd"/>
</dbReference>
<sequence>MRSFLLKSSILLSFIFSTALRLSAQRVVRYDLHVKDTSVNYTGKQKKAIAINGTIPAPELHFTEDDTAEIYVHNGMKVETSVHWHGLILPNRYDGVPYLTTAPIRAGETRLFRFPLVQNGTYWYHSHTSLQEQSGMYGPLIIHKREPEPVKEYTILLSDWSDEKPYEIHRRLHNQTDWYAIRKGSTQDYAQAVKEGHFKTKLTNEWKRMLAMDVSDVYYERFLINGKTADRLPELKAGEKIKIRVINGSASTYFWLRFAGGKMTVVANDGKDVVPVDVDRMMIAVSETYDVMVTIPDRKSYELMATAEDRTGSASLWLGSGDVQKAGPLPRLQYFEGMKMMNDMMKMNGSMNDMGMQMSLQQMDMNTVMYPEITGKGKDSIAPKEQVTLNYAMLRSPESTRLPAAPVKELRFELTGNMNRYVWSLDNKTVSETDKIMIRKGENLRIILYNGTMMRHPMHLHGHFFRVLNGQGDNAPLKTVLDIMPMETDTLEFAATETGGDWFFHCHILYHMMSGMGRIFSYENSAPNPEIPDPAKSLKRLYRDDRSVHPMLRVGLESSGSDGEFMLSNTRYQFQTEWRVGFNSEMGYESESHFGRYFGKMQFLYAYAGWDIRYRPMGDHEKNLFGQINTKNKREAFCVGVQYLFPMLVTGDLRFATDGKLRIQFMREDIPLSSRLRLGFMWNTDKEYMGGVRYILNKSLSISSHYDSDMGFGAGITFSY</sequence>
<feature type="domain" description="Plastocyanin-like" evidence="5">
    <location>
        <begin position="204"/>
        <end position="308"/>
    </location>
</feature>
<evidence type="ECO:0000256" key="1">
    <source>
        <dbReference type="ARBA" id="ARBA00022723"/>
    </source>
</evidence>
<dbReference type="Pfam" id="PF00394">
    <property type="entry name" value="Cu-oxidase"/>
    <property type="match status" value="1"/>
</dbReference>
<reference evidence="8 9" key="1">
    <citation type="submission" date="2017-02" db="EMBL/GenBank/DDBJ databases">
        <authorList>
            <person name="Peterson S.W."/>
        </authorList>
    </citation>
    <scope>NUCLEOTIDE SEQUENCE [LARGE SCALE GENOMIC DNA]</scope>
    <source>
        <strain evidence="8 9">DSM 22335</strain>
    </source>
</reference>